<evidence type="ECO:0000313" key="1">
    <source>
        <dbReference type="EMBL" id="SER07882.1"/>
    </source>
</evidence>
<dbReference type="OrthoDB" id="9814088at2"/>
<proteinExistence type="predicted"/>
<dbReference type="RefSeq" id="WP_091184175.1">
    <property type="nucleotide sequence ID" value="NZ_FOFA01000008.1"/>
</dbReference>
<name>A0A1H9L8S3_9ACTN</name>
<keyword evidence="2" id="KW-1185">Reference proteome</keyword>
<sequence length="63" mass="6929">MPGRPFFDVPTDTSGWLDLLRALSVELAHVQLDRTVVAGALEEMRDELVDSHTPAQIRVTGTP</sequence>
<protein>
    <submittedName>
        <fullName evidence="1">Uncharacterized protein</fullName>
    </submittedName>
</protein>
<dbReference type="STRING" id="1036181.SAMN05421756_108213"/>
<gene>
    <name evidence="1" type="ORF">SAMN05421756_108213</name>
</gene>
<reference evidence="2" key="1">
    <citation type="submission" date="2016-10" db="EMBL/GenBank/DDBJ databases">
        <authorList>
            <person name="Varghese N."/>
            <person name="Submissions S."/>
        </authorList>
    </citation>
    <scope>NUCLEOTIDE SEQUENCE [LARGE SCALE GENOMIC DNA]</scope>
    <source>
        <strain evidence="2">CGMCC 4.6856</strain>
    </source>
</reference>
<accession>A0A1H9L8S3</accession>
<dbReference type="Proteomes" id="UP000198504">
    <property type="component" value="Unassembled WGS sequence"/>
</dbReference>
<organism evidence="1 2">
    <name type="scientific">Microlunatus flavus</name>
    <dbReference type="NCBI Taxonomy" id="1036181"/>
    <lineage>
        <taxon>Bacteria</taxon>
        <taxon>Bacillati</taxon>
        <taxon>Actinomycetota</taxon>
        <taxon>Actinomycetes</taxon>
        <taxon>Propionibacteriales</taxon>
        <taxon>Propionibacteriaceae</taxon>
        <taxon>Microlunatus</taxon>
    </lineage>
</organism>
<dbReference type="AlphaFoldDB" id="A0A1H9L8S3"/>
<evidence type="ECO:0000313" key="2">
    <source>
        <dbReference type="Proteomes" id="UP000198504"/>
    </source>
</evidence>
<dbReference type="EMBL" id="FOFA01000008">
    <property type="protein sequence ID" value="SER07882.1"/>
    <property type="molecule type" value="Genomic_DNA"/>
</dbReference>